<gene>
    <name evidence="2" type="ORF">NK6_5018</name>
</gene>
<protein>
    <recommendedName>
        <fullName evidence="1">THIF-type NAD/FAD binding fold domain-containing protein</fullName>
    </recommendedName>
</protein>
<name>A0A0E4BQI0_9BRAD</name>
<dbReference type="GO" id="GO:0008641">
    <property type="term" value="F:ubiquitin-like modifier activating enzyme activity"/>
    <property type="evidence" value="ECO:0007669"/>
    <property type="project" value="InterPro"/>
</dbReference>
<evidence type="ECO:0000313" key="3">
    <source>
        <dbReference type="Proteomes" id="UP000063308"/>
    </source>
</evidence>
<evidence type="ECO:0000313" key="2">
    <source>
        <dbReference type="EMBL" id="BAR58177.1"/>
    </source>
</evidence>
<accession>A0A0E4BQI0</accession>
<dbReference type="AlphaFoldDB" id="A0A0E4BQI0"/>
<dbReference type="Gene3D" id="3.40.50.720">
    <property type="entry name" value="NAD(P)-binding Rossmann-like Domain"/>
    <property type="match status" value="1"/>
</dbReference>
<organism evidence="2 3">
    <name type="scientific">Bradyrhizobium diazoefficiens</name>
    <dbReference type="NCBI Taxonomy" id="1355477"/>
    <lineage>
        <taxon>Bacteria</taxon>
        <taxon>Pseudomonadati</taxon>
        <taxon>Pseudomonadota</taxon>
        <taxon>Alphaproteobacteria</taxon>
        <taxon>Hyphomicrobiales</taxon>
        <taxon>Nitrobacteraceae</taxon>
        <taxon>Bradyrhizobium</taxon>
    </lineage>
</organism>
<dbReference type="InterPro" id="IPR000594">
    <property type="entry name" value="ThiF_NAD_FAD-bd"/>
</dbReference>
<evidence type="ECO:0000259" key="1">
    <source>
        <dbReference type="Pfam" id="PF00899"/>
    </source>
</evidence>
<dbReference type="InterPro" id="IPR032865">
    <property type="entry name" value="Prok-E2_A"/>
</dbReference>
<dbReference type="Pfam" id="PF14457">
    <property type="entry name" value="Prok-E2_A"/>
    <property type="match status" value="1"/>
</dbReference>
<dbReference type="EMBL" id="AP014685">
    <property type="protein sequence ID" value="BAR58177.1"/>
    <property type="molecule type" value="Genomic_DNA"/>
</dbReference>
<dbReference type="Pfam" id="PF00899">
    <property type="entry name" value="ThiF"/>
    <property type="match status" value="1"/>
</dbReference>
<proteinExistence type="predicted"/>
<dbReference type="SUPFAM" id="SSF69572">
    <property type="entry name" value="Activating enzymes of the ubiquitin-like proteins"/>
    <property type="match status" value="1"/>
</dbReference>
<reference evidence="2 3" key="1">
    <citation type="submission" date="2014-11" db="EMBL/GenBank/DDBJ databases">
        <title>Symbiosis island explosion on the genome of extra-slow-growing strains of soybean bradyrhizobia with massive insertion sequences.</title>
        <authorList>
            <person name="Iida T."/>
            <person name="Minamisawa K."/>
        </authorList>
    </citation>
    <scope>NUCLEOTIDE SEQUENCE [LARGE SCALE GENOMIC DNA]</scope>
    <source>
        <strain evidence="2 3">NK6</strain>
    </source>
</reference>
<dbReference type="InterPro" id="IPR035985">
    <property type="entry name" value="Ubiquitin-activating_enz"/>
</dbReference>
<feature type="domain" description="THIF-type NAD/FAD binding fold" evidence="1">
    <location>
        <begin position="370"/>
        <end position="482"/>
    </location>
</feature>
<dbReference type="Proteomes" id="UP000063308">
    <property type="component" value="Chromosome"/>
</dbReference>
<sequence length="709" mass="77174">MPLRPLSEQFGETVEWEALQNAKSHSVARLICDFGTQGYRFVEARRSGSGGETIIVNVHVNRPQLYVHPLKAVELLALHFPVDDRQPTILALRDDFPDVPHTNPGHRDDPRSLCIDDRPWTEAKLNWTPSDFLVRIHTWLGKTARGELHGDVRAPEPLFVAPGPVVIVDRVLVDEAGKGPIELAVHRADAEVNREILIATLPSTPLPFPRLGIALITVVTERREMGALRFPPRTFGELADELSGVDLRSAIRARILEWTSQAWEKGAQPQRDPERLGWRLGVLVAFPVATESGKEVGILDLKCFLSLETVAQIGVKMGCLDEANGLHARSLTARDGAAADAVELVCGEVHFGHDRKLASQISGAEGVDLRRAVLVGAGTVGSHVAANLAREGRYTWDVIDGDYLLPHNVPRHVLPRAEVGRSKAAALARFIDGMNRYPEQSGHLTADVLSNDPSTEAAVKSKLETADFIMDASASIAVSRRLAAWPDTKTRRLSFFFNSDGTDAVLLVEPNDRSISLRELEAQHYAMVVQVPALRGHLHTSEATIAYSGACRQATNRMPETRAALLSALISGAIPGALSTEQGSISIWRTKDGAVERVVAPAGNWQRLAIDDWSIVLSDDVAKAIGRFREQHLPAEMGGVLLGALDMEAHCIHVSVALEPPSDSKGSESAFERGVSGLRSRIAAITEQTGGQLARLIRERAPERLASVV</sequence>
<dbReference type="RefSeq" id="WP_060910206.1">
    <property type="nucleotide sequence ID" value="NZ_JAFCKD010000196.1"/>
</dbReference>